<keyword evidence="1 4" id="KW-0732">Signal</keyword>
<feature type="chain" id="PRO_5046766692" description="Chitin-binding type-4 domain-containing protein" evidence="4">
    <location>
        <begin position="32"/>
        <end position="326"/>
    </location>
</feature>
<feature type="region of interest" description="Disordered" evidence="2">
    <location>
        <begin position="216"/>
        <end position="288"/>
    </location>
</feature>
<keyword evidence="3" id="KW-0812">Transmembrane</keyword>
<evidence type="ECO:0000259" key="5">
    <source>
        <dbReference type="Pfam" id="PF03067"/>
    </source>
</evidence>
<evidence type="ECO:0000313" key="6">
    <source>
        <dbReference type="EMBL" id="GAA2718633.1"/>
    </source>
</evidence>
<sequence length="326" mass="33574">MNSHVKTFGRTSLVLAAAAAPVLGLALPASAHGSMESPLSRVLTCYQENPESPKSAACKAAVAAGGTQAFYDWNGVRIGDVAGRHQQRIPDGQLCSAGNPAFRGLDLARADWPATELKAGADHTFRFKVTAVHKGGFQLFITKNGYDAAKPLTWASLESTPFLTDAAPTVSGGYYNLSGRIPAGKTGRHLIYAIWQRTDSPEAFYSCSDVVLGGTGASNPAPAPGGTTTATPRPSTPTTPKPTATRTSKPKPGTPSCRPETTSHHAHSPSSDVSLHSTPVAGTTPTTAQTAAGTGMLAGAIGLALGGVGGLLLTGRRRRGLRGSHE</sequence>
<keyword evidence="3" id="KW-1133">Transmembrane helix</keyword>
<dbReference type="Proteomes" id="UP001501842">
    <property type="component" value="Unassembled WGS sequence"/>
</dbReference>
<dbReference type="SUPFAM" id="SSF81296">
    <property type="entry name" value="E set domains"/>
    <property type="match status" value="1"/>
</dbReference>
<feature type="compositionally biased region" description="Low complexity" evidence="2">
    <location>
        <begin position="217"/>
        <end position="233"/>
    </location>
</feature>
<dbReference type="InterPro" id="IPR051024">
    <property type="entry name" value="GlcNAc_Chitin_IntDeg"/>
</dbReference>
<feature type="domain" description="Chitin-binding type-4" evidence="5">
    <location>
        <begin position="32"/>
        <end position="210"/>
    </location>
</feature>
<dbReference type="PANTHER" id="PTHR34823:SF1">
    <property type="entry name" value="CHITIN-BINDING TYPE-4 DOMAIN-CONTAINING PROTEIN"/>
    <property type="match status" value="1"/>
</dbReference>
<feature type="transmembrane region" description="Helical" evidence="3">
    <location>
        <begin position="295"/>
        <end position="314"/>
    </location>
</feature>
<gene>
    <name evidence="6" type="ORF">GCM10010439_02010</name>
</gene>
<dbReference type="Pfam" id="PF03067">
    <property type="entry name" value="LPMO_10"/>
    <property type="match status" value="1"/>
</dbReference>
<dbReference type="RefSeq" id="WP_344448134.1">
    <property type="nucleotide sequence ID" value="NZ_BAAATZ010000002.1"/>
</dbReference>
<keyword evidence="7" id="KW-1185">Reference proteome</keyword>
<proteinExistence type="predicted"/>
<dbReference type="InterPro" id="IPR014756">
    <property type="entry name" value="Ig_E-set"/>
</dbReference>
<reference evidence="6 7" key="1">
    <citation type="journal article" date="2019" name="Int. J. Syst. Evol. Microbiol.">
        <title>The Global Catalogue of Microorganisms (GCM) 10K type strain sequencing project: providing services to taxonomists for standard genome sequencing and annotation.</title>
        <authorList>
            <consortium name="The Broad Institute Genomics Platform"/>
            <consortium name="The Broad Institute Genome Sequencing Center for Infectious Disease"/>
            <person name="Wu L."/>
            <person name="Ma J."/>
        </authorList>
    </citation>
    <scope>NUCLEOTIDE SEQUENCE [LARGE SCALE GENOMIC DNA]</scope>
    <source>
        <strain evidence="6 7">JCM 8201</strain>
    </source>
</reference>
<organism evidence="6 7">
    <name type="scientific">Actinocorallia aurantiaca</name>
    <dbReference type="NCBI Taxonomy" id="46204"/>
    <lineage>
        <taxon>Bacteria</taxon>
        <taxon>Bacillati</taxon>
        <taxon>Actinomycetota</taxon>
        <taxon>Actinomycetes</taxon>
        <taxon>Streptosporangiales</taxon>
        <taxon>Thermomonosporaceae</taxon>
        <taxon>Actinocorallia</taxon>
    </lineage>
</organism>
<name>A0ABN3TV17_9ACTN</name>
<dbReference type="CDD" id="cd21177">
    <property type="entry name" value="LPMO_AA10"/>
    <property type="match status" value="1"/>
</dbReference>
<evidence type="ECO:0000256" key="4">
    <source>
        <dbReference type="SAM" id="SignalP"/>
    </source>
</evidence>
<dbReference type="PANTHER" id="PTHR34823">
    <property type="entry name" value="GLCNAC-BINDING PROTEIN A"/>
    <property type="match status" value="1"/>
</dbReference>
<dbReference type="InterPro" id="IPR004302">
    <property type="entry name" value="Cellulose/chitin-bd_N"/>
</dbReference>
<evidence type="ECO:0000256" key="2">
    <source>
        <dbReference type="SAM" id="MobiDB-lite"/>
    </source>
</evidence>
<dbReference type="Gene3D" id="2.70.50.50">
    <property type="entry name" value="chitin-binding protein cbp21"/>
    <property type="match status" value="1"/>
</dbReference>
<evidence type="ECO:0000256" key="3">
    <source>
        <dbReference type="SAM" id="Phobius"/>
    </source>
</evidence>
<evidence type="ECO:0000256" key="1">
    <source>
        <dbReference type="ARBA" id="ARBA00022729"/>
    </source>
</evidence>
<feature type="signal peptide" evidence="4">
    <location>
        <begin position="1"/>
        <end position="31"/>
    </location>
</feature>
<feature type="compositionally biased region" description="Low complexity" evidence="2">
    <location>
        <begin position="241"/>
        <end position="251"/>
    </location>
</feature>
<dbReference type="EMBL" id="BAAATZ010000002">
    <property type="protein sequence ID" value="GAA2718633.1"/>
    <property type="molecule type" value="Genomic_DNA"/>
</dbReference>
<protein>
    <recommendedName>
        <fullName evidence="5">Chitin-binding type-4 domain-containing protein</fullName>
    </recommendedName>
</protein>
<keyword evidence="3" id="KW-0472">Membrane</keyword>
<evidence type="ECO:0000313" key="7">
    <source>
        <dbReference type="Proteomes" id="UP001501842"/>
    </source>
</evidence>
<comment type="caution">
    <text evidence="6">The sequence shown here is derived from an EMBL/GenBank/DDBJ whole genome shotgun (WGS) entry which is preliminary data.</text>
</comment>
<accession>A0ABN3TV17</accession>
<feature type="compositionally biased region" description="Polar residues" evidence="2">
    <location>
        <begin position="268"/>
        <end position="277"/>
    </location>
</feature>